<keyword evidence="3" id="KW-0964">Secreted</keyword>
<dbReference type="GeneID" id="96008270"/>
<comment type="caution">
    <text evidence="13">The sequence shown here is derived from an EMBL/GenBank/DDBJ whole genome shotgun (WGS) entry which is preliminary data.</text>
</comment>
<feature type="signal peptide" evidence="11">
    <location>
        <begin position="1"/>
        <end position="21"/>
    </location>
</feature>
<evidence type="ECO:0000256" key="3">
    <source>
        <dbReference type="ARBA" id="ARBA00022525"/>
    </source>
</evidence>
<evidence type="ECO:0000256" key="1">
    <source>
        <dbReference type="ARBA" id="ARBA00004613"/>
    </source>
</evidence>
<dbReference type="PROSITE" id="PS51257">
    <property type="entry name" value="PROKAR_LIPOPROTEIN"/>
    <property type="match status" value="1"/>
</dbReference>
<evidence type="ECO:0000256" key="11">
    <source>
        <dbReference type="SAM" id="SignalP"/>
    </source>
</evidence>
<organism evidence="13 14">
    <name type="scientific">Cladosporium halotolerans</name>
    <dbReference type="NCBI Taxonomy" id="1052096"/>
    <lineage>
        <taxon>Eukaryota</taxon>
        <taxon>Fungi</taxon>
        <taxon>Dikarya</taxon>
        <taxon>Ascomycota</taxon>
        <taxon>Pezizomycotina</taxon>
        <taxon>Dothideomycetes</taxon>
        <taxon>Dothideomycetidae</taxon>
        <taxon>Cladosporiales</taxon>
        <taxon>Cladosporiaceae</taxon>
        <taxon>Cladosporium</taxon>
    </lineage>
</organism>
<keyword evidence="5 10" id="KW-0378">Hydrolase</keyword>
<sequence length="471" mass="52222">MYGLRSAAIVAATLLSCSVQARLPYQQGPPGYASDHDGHYQKIPSSTHNSPSGMPQPYGYEHPKYPNPTGAVPYGPTGTASPIRRRPNYLYGTNAGGHLILEKWMTPDIFEGTNATDQYTFDQTDGATAKLKKHWESYYTRDDFVAMRQWGLNAVRIPIGFWAYDNAGTPYIQGADAHLERMIEWCRELGLWVLFDCHGSPGSQNGFDNSGHAGEAHWQTDDNLARSTRVLRAMAAKYGAMKYADVVWGLQMVNEPISWDSNNLNTTQSWTERAYPAVRAAAENKQLSIVMHDGFMGPSQWTGVGRALASSPRGNRGPARFVLDTHLYQNQAQEDKQLTQREHIAKACAWRRTDLLPQNSSSLAAMPVIVGEFSAATDVCANPDGSTLAGSACYIDGCQCANNVDIGDWQKPLKEATRMFFEAELEAFDQGAQGWFVWSWKGPGGWGMENLIREGVVGKQLNDRKYKDQCD</sequence>
<dbReference type="GO" id="GO:0005576">
    <property type="term" value="C:extracellular region"/>
    <property type="evidence" value="ECO:0007669"/>
    <property type="project" value="UniProtKB-SubCell"/>
</dbReference>
<evidence type="ECO:0000256" key="5">
    <source>
        <dbReference type="ARBA" id="ARBA00022801"/>
    </source>
</evidence>
<evidence type="ECO:0000259" key="12">
    <source>
        <dbReference type="Pfam" id="PF00150"/>
    </source>
</evidence>
<evidence type="ECO:0000256" key="2">
    <source>
        <dbReference type="ARBA" id="ARBA00005641"/>
    </source>
</evidence>
<keyword evidence="7" id="KW-0961">Cell wall biogenesis/degradation</keyword>
<dbReference type="Pfam" id="PF00150">
    <property type="entry name" value="Cellulase"/>
    <property type="match status" value="1"/>
</dbReference>
<dbReference type="EMBL" id="JAAQHG020000024">
    <property type="protein sequence ID" value="KAL1584705.1"/>
    <property type="molecule type" value="Genomic_DNA"/>
</dbReference>
<keyword evidence="4 11" id="KW-0732">Signal</keyword>
<comment type="subcellular location">
    <subcellularLocation>
        <location evidence="1">Secreted</location>
    </subcellularLocation>
</comment>
<dbReference type="InterPro" id="IPR050386">
    <property type="entry name" value="Glycosyl_hydrolase_5"/>
</dbReference>
<dbReference type="GO" id="GO:0004338">
    <property type="term" value="F:glucan exo-1,3-beta-glucosidase activity"/>
    <property type="evidence" value="ECO:0007669"/>
    <property type="project" value="UniProtKB-EC"/>
</dbReference>
<reference evidence="13 14" key="1">
    <citation type="journal article" date="2020" name="Microbiol. Resour. Announc.">
        <title>Draft Genome Sequence of a Cladosporium Species Isolated from the Mesophotic Ascidian Didemnum maculosum.</title>
        <authorList>
            <person name="Gioti A."/>
            <person name="Siaperas R."/>
            <person name="Nikolaivits E."/>
            <person name="Le Goff G."/>
            <person name="Ouazzani J."/>
            <person name="Kotoulas G."/>
            <person name="Topakas E."/>
        </authorList>
    </citation>
    <scope>NUCLEOTIDE SEQUENCE [LARGE SCALE GENOMIC DNA]</scope>
    <source>
        <strain evidence="13 14">TM138-S3</strain>
    </source>
</reference>
<dbReference type="GO" id="GO:0071555">
    <property type="term" value="P:cell wall organization"/>
    <property type="evidence" value="ECO:0007669"/>
    <property type="project" value="UniProtKB-KW"/>
</dbReference>
<keyword evidence="6 10" id="KW-0326">Glycosidase</keyword>
<dbReference type="PANTHER" id="PTHR31297">
    <property type="entry name" value="GLUCAN ENDO-1,6-BETA-GLUCOSIDASE B"/>
    <property type="match status" value="1"/>
</dbReference>
<dbReference type="AlphaFoldDB" id="A0AB34KM90"/>
<comment type="catalytic activity">
    <reaction evidence="8">
        <text>Successive hydrolysis of beta-D-glucose units from the non-reducing ends of (1-&gt;3)-beta-D-glucans, releasing alpha-glucose.</text>
        <dbReference type="EC" id="3.2.1.58"/>
    </reaction>
</comment>
<evidence type="ECO:0000256" key="4">
    <source>
        <dbReference type="ARBA" id="ARBA00022729"/>
    </source>
</evidence>
<evidence type="ECO:0000313" key="13">
    <source>
        <dbReference type="EMBL" id="KAL1584705.1"/>
    </source>
</evidence>
<dbReference type="PANTHER" id="PTHR31297:SF1">
    <property type="entry name" value="GLUCAN 1,3-BETA-GLUCOSIDASE I_II-RELATED"/>
    <property type="match status" value="1"/>
</dbReference>
<feature type="chain" id="PRO_5044311317" description="glucan 1,3-beta-glucosidase" evidence="11">
    <location>
        <begin position="22"/>
        <end position="471"/>
    </location>
</feature>
<evidence type="ECO:0000256" key="8">
    <source>
        <dbReference type="ARBA" id="ARBA00036824"/>
    </source>
</evidence>
<protein>
    <recommendedName>
        <fullName evidence="9">glucan 1,3-beta-glucosidase</fullName>
        <ecNumber evidence="9">3.2.1.58</ecNumber>
    </recommendedName>
</protein>
<dbReference type="InterPro" id="IPR017853">
    <property type="entry name" value="GH"/>
</dbReference>
<dbReference type="RefSeq" id="XP_069227811.1">
    <property type="nucleotide sequence ID" value="XM_069375432.1"/>
</dbReference>
<name>A0AB34KM90_9PEZI</name>
<evidence type="ECO:0000313" key="14">
    <source>
        <dbReference type="Proteomes" id="UP000803884"/>
    </source>
</evidence>
<dbReference type="EC" id="3.2.1.58" evidence="9"/>
<evidence type="ECO:0000256" key="10">
    <source>
        <dbReference type="RuleBase" id="RU361153"/>
    </source>
</evidence>
<dbReference type="InterPro" id="IPR001547">
    <property type="entry name" value="Glyco_hydro_5"/>
</dbReference>
<keyword evidence="14" id="KW-1185">Reference proteome</keyword>
<dbReference type="GO" id="GO:0009251">
    <property type="term" value="P:glucan catabolic process"/>
    <property type="evidence" value="ECO:0007669"/>
    <property type="project" value="TreeGrafter"/>
</dbReference>
<accession>A0AB34KM90</accession>
<feature type="domain" description="Glycoside hydrolase family 5" evidence="12">
    <location>
        <begin position="128"/>
        <end position="375"/>
    </location>
</feature>
<dbReference type="SUPFAM" id="SSF51445">
    <property type="entry name" value="(Trans)glycosidases"/>
    <property type="match status" value="1"/>
</dbReference>
<dbReference type="Gene3D" id="3.20.20.80">
    <property type="entry name" value="Glycosidases"/>
    <property type="match status" value="1"/>
</dbReference>
<evidence type="ECO:0000256" key="7">
    <source>
        <dbReference type="ARBA" id="ARBA00023316"/>
    </source>
</evidence>
<evidence type="ECO:0000256" key="6">
    <source>
        <dbReference type="ARBA" id="ARBA00023295"/>
    </source>
</evidence>
<dbReference type="GO" id="GO:0009986">
    <property type="term" value="C:cell surface"/>
    <property type="evidence" value="ECO:0007669"/>
    <property type="project" value="TreeGrafter"/>
</dbReference>
<gene>
    <name evidence="13" type="ORF">WHR41_06827</name>
</gene>
<dbReference type="Proteomes" id="UP000803884">
    <property type="component" value="Unassembled WGS sequence"/>
</dbReference>
<proteinExistence type="inferred from homology"/>
<comment type="similarity">
    <text evidence="2 10">Belongs to the glycosyl hydrolase 5 (cellulase A) family.</text>
</comment>
<evidence type="ECO:0000256" key="9">
    <source>
        <dbReference type="ARBA" id="ARBA00038929"/>
    </source>
</evidence>